<evidence type="ECO:0000256" key="5">
    <source>
        <dbReference type="ARBA" id="ARBA00022614"/>
    </source>
</evidence>
<dbReference type="AlphaFoldDB" id="A0ABD1GN87"/>
<keyword evidence="17" id="KW-0325">Glycoprotein</keyword>
<dbReference type="InterPro" id="IPR032675">
    <property type="entry name" value="LRR_dom_sf"/>
</dbReference>
<evidence type="ECO:0000256" key="4">
    <source>
        <dbReference type="ARBA" id="ARBA00022527"/>
    </source>
</evidence>
<dbReference type="Gene3D" id="1.10.510.10">
    <property type="entry name" value="Transferase(Phosphotransferase) domain 1"/>
    <property type="match status" value="1"/>
</dbReference>
<gene>
    <name evidence="22" type="ORF">AAHA92_21372</name>
</gene>
<evidence type="ECO:0000256" key="2">
    <source>
        <dbReference type="ARBA" id="ARBA00008684"/>
    </source>
</evidence>
<keyword evidence="12 18" id="KW-0067">ATP-binding</keyword>
<dbReference type="PROSITE" id="PS00107">
    <property type="entry name" value="PROTEIN_KINASE_ATP"/>
    <property type="match status" value="1"/>
</dbReference>
<feature type="domain" description="Protein kinase" evidence="21">
    <location>
        <begin position="554"/>
        <end position="833"/>
    </location>
</feature>
<protein>
    <submittedName>
        <fullName evidence="22">Receptor protein kinase TMK1-like</fullName>
    </submittedName>
</protein>
<evidence type="ECO:0000256" key="14">
    <source>
        <dbReference type="ARBA" id="ARBA00023136"/>
    </source>
</evidence>
<reference evidence="22 23" key="1">
    <citation type="submission" date="2024-06" db="EMBL/GenBank/DDBJ databases">
        <title>A chromosome level genome sequence of Diviner's sage (Salvia divinorum).</title>
        <authorList>
            <person name="Ford S.A."/>
            <person name="Ro D.-K."/>
            <person name="Ness R.W."/>
            <person name="Phillips M.A."/>
        </authorList>
    </citation>
    <scope>NUCLEOTIDE SEQUENCE [LARGE SCALE GENOMIC DNA]</scope>
    <source>
        <strain evidence="22">SAF-2024a</strain>
        <tissue evidence="22">Leaf</tissue>
    </source>
</reference>
<dbReference type="Pfam" id="PF08263">
    <property type="entry name" value="LRRNT_2"/>
    <property type="match status" value="2"/>
</dbReference>
<dbReference type="Pfam" id="PF00560">
    <property type="entry name" value="LRR_1"/>
    <property type="match status" value="4"/>
</dbReference>
<dbReference type="InterPro" id="IPR017441">
    <property type="entry name" value="Protein_kinase_ATP_BS"/>
</dbReference>
<dbReference type="PANTHER" id="PTHR47986">
    <property type="entry name" value="OSJNBA0070M12.3 PROTEIN"/>
    <property type="match status" value="1"/>
</dbReference>
<evidence type="ECO:0000256" key="13">
    <source>
        <dbReference type="ARBA" id="ARBA00022989"/>
    </source>
</evidence>
<evidence type="ECO:0000256" key="19">
    <source>
        <dbReference type="SAM" id="Phobius"/>
    </source>
</evidence>
<keyword evidence="14 19" id="KW-0472">Membrane</keyword>
<dbReference type="CDD" id="cd14066">
    <property type="entry name" value="STKc_IRAK"/>
    <property type="match status" value="1"/>
</dbReference>
<dbReference type="InterPro" id="IPR008271">
    <property type="entry name" value="Ser/Thr_kinase_AS"/>
</dbReference>
<keyword evidence="13 19" id="KW-1133">Transmembrane helix</keyword>
<evidence type="ECO:0000256" key="12">
    <source>
        <dbReference type="ARBA" id="ARBA00022840"/>
    </source>
</evidence>
<keyword evidence="10 18" id="KW-0547">Nucleotide-binding</keyword>
<comment type="similarity">
    <text evidence="2">Belongs to the protein kinase superfamily. Ser/Thr protein kinase family.</text>
</comment>
<feature type="binding site" evidence="18">
    <location>
        <position position="582"/>
    </location>
    <ligand>
        <name>ATP</name>
        <dbReference type="ChEBI" id="CHEBI:30616"/>
    </ligand>
</feature>
<evidence type="ECO:0000256" key="7">
    <source>
        <dbReference type="ARBA" id="ARBA00022692"/>
    </source>
</evidence>
<evidence type="ECO:0000256" key="1">
    <source>
        <dbReference type="ARBA" id="ARBA00004162"/>
    </source>
</evidence>
<keyword evidence="11" id="KW-0418">Kinase</keyword>
<feature type="signal peptide" evidence="20">
    <location>
        <begin position="1"/>
        <end position="25"/>
    </location>
</feature>
<dbReference type="InterPro" id="IPR001611">
    <property type="entry name" value="Leu-rich_rpt"/>
</dbReference>
<keyword evidence="15" id="KW-1015">Disulfide bond</keyword>
<evidence type="ECO:0000313" key="22">
    <source>
        <dbReference type="EMBL" id="KAL1544533.1"/>
    </source>
</evidence>
<feature type="transmembrane region" description="Helical" evidence="19">
    <location>
        <begin position="487"/>
        <end position="510"/>
    </location>
</feature>
<dbReference type="SMART" id="SM00220">
    <property type="entry name" value="S_TKc"/>
    <property type="match status" value="1"/>
</dbReference>
<proteinExistence type="inferred from homology"/>
<dbReference type="GO" id="GO:0051707">
    <property type="term" value="P:response to other organism"/>
    <property type="evidence" value="ECO:0007669"/>
    <property type="project" value="UniProtKB-ARBA"/>
</dbReference>
<keyword evidence="16" id="KW-0675">Receptor</keyword>
<keyword evidence="8 20" id="KW-0732">Signal</keyword>
<keyword evidence="5" id="KW-0433">Leucine-rich repeat</keyword>
<dbReference type="SMART" id="SM00369">
    <property type="entry name" value="LRR_TYP"/>
    <property type="match status" value="4"/>
</dbReference>
<dbReference type="GO" id="GO:0005886">
    <property type="term" value="C:plasma membrane"/>
    <property type="evidence" value="ECO:0007669"/>
    <property type="project" value="UniProtKB-SubCell"/>
</dbReference>
<dbReference type="InterPro" id="IPR052422">
    <property type="entry name" value="Auxin_Ser/Thr_Kinase"/>
</dbReference>
<comment type="caution">
    <text evidence="22">The sequence shown here is derived from an EMBL/GenBank/DDBJ whole genome shotgun (WGS) entry which is preliminary data.</text>
</comment>
<evidence type="ECO:0000256" key="8">
    <source>
        <dbReference type="ARBA" id="ARBA00022729"/>
    </source>
</evidence>
<dbReference type="FunFam" id="3.30.200.20:FF:000039">
    <property type="entry name" value="receptor-like protein kinase FERONIA"/>
    <property type="match status" value="1"/>
</dbReference>
<dbReference type="Pfam" id="PF00069">
    <property type="entry name" value="Pkinase"/>
    <property type="match status" value="1"/>
</dbReference>
<evidence type="ECO:0000259" key="21">
    <source>
        <dbReference type="PROSITE" id="PS50011"/>
    </source>
</evidence>
<dbReference type="InterPro" id="IPR013210">
    <property type="entry name" value="LRR_N_plant-typ"/>
</dbReference>
<keyword evidence="7 19" id="KW-0812">Transmembrane</keyword>
<dbReference type="PROSITE" id="PS00108">
    <property type="entry name" value="PROTEIN_KINASE_ST"/>
    <property type="match status" value="1"/>
</dbReference>
<dbReference type="InterPro" id="IPR011009">
    <property type="entry name" value="Kinase-like_dom_sf"/>
</dbReference>
<dbReference type="GO" id="GO:0004674">
    <property type="term" value="F:protein serine/threonine kinase activity"/>
    <property type="evidence" value="ECO:0007669"/>
    <property type="project" value="UniProtKB-KW"/>
</dbReference>
<dbReference type="FunFam" id="1.10.510.10:FF:000468">
    <property type="entry name" value="PTI1-like tyrosine-protein kinase 3"/>
    <property type="match status" value="1"/>
</dbReference>
<dbReference type="GO" id="GO:0005524">
    <property type="term" value="F:ATP binding"/>
    <property type="evidence" value="ECO:0007669"/>
    <property type="project" value="UniProtKB-UniRule"/>
</dbReference>
<evidence type="ECO:0000313" key="23">
    <source>
        <dbReference type="Proteomes" id="UP001567538"/>
    </source>
</evidence>
<comment type="subcellular location">
    <subcellularLocation>
        <location evidence="1">Cell membrane</location>
        <topology evidence="1">Single-pass membrane protein</topology>
    </subcellularLocation>
</comment>
<accession>A0ABD1GN87</accession>
<evidence type="ECO:0000256" key="10">
    <source>
        <dbReference type="ARBA" id="ARBA00022741"/>
    </source>
</evidence>
<dbReference type="PROSITE" id="PS51257">
    <property type="entry name" value="PROKAR_LIPOPROTEIN"/>
    <property type="match status" value="1"/>
</dbReference>
<dbReference type="InterPro" id="IPR000719">
    <property type="entry name" value="Prot_kinase_dom"/>
</dbReference>
<evidence type="ECO:0000256" key="20">
    <source>
        <dbReference type="SAM" id="SignalP"/>
    </source>
</evidence>
<evidence type="ECO:0000256" key="15">
    <source>
        <dbReference type="ARBA" id="ARBA00023157"/>
    </source>
</evidence>
<dbReference type="EMBL" id="JBEAFC010000008">
    <property type="protein sequence ID" value="KAL1544533.1"/>
    <property type="molecule type" value="Genomic_DNA"/>
</dbReference>
<keyword evidence="23" id="KW-1185">Reference proteome</keyword>
<dbReference type="Gene3D" id="3.80.10.10">
    <property type="entry name" value="Ribonuclease Inhibitor"/>
    <property type="match status" value="2"/>
</dbReference>
<evidence type="ECO:0000256" key="18">
    <source>
        <dbReference type="PROSITE-ProRule" id="PRU10141"/>
    </source>
</evidence>
<dbReference type="FunFam" id="3.80.10.10:FF:000190">
    <property type="entry name" value="Receptor-like kinase TMK4"/>
    <property type="match status" value="1"/>
</dbReference>
<dbReference type="FunFam" id="3.80.10.10:FF:000129">
    <property type="entry name" value="Leucine-rich repeat receptor-like kinase"/>
    <property type="match status" value="1"/>
</dbReference>
<keyword evidence="6" id="KW-0808">Transferase</keyword>
<keyword evidence="3" id="KW-1003">Cell membrane</keyword>
<organism evidence="22 23">
    <name type="scientific">Salvia divinorum</name>
    <name type="common">Maria pastora</name>
    <name type="synonym">Diviner's sage</name>
    <dbReference type="NCBI Taxonomy" id="28513"/>
    <lineage>
        <taxon>Eukaryota</taxon>
        <taxon>Viridiplantae</taxon>
        <taxon>Streptophyta</taxon>
        <taxon>Embryophyta</taxon>
        <taxon>Tracheophyta</taxon>
        <taxon>Spermatophyta</taxon>
        <taxon>Magnoliopsida</taxon>
        <taxon>eudicotyledons</taxon>
        <taxon>Gunneridae</taxon>
        <taxon>Pentapetalae</taxon>
        <taxon>asterids</taxon>
        <taxon>lamiids</taxon>
        <taxon>Lamiales</taxon>
        <taxon>Lamiaceae</taxon>
        <taxon>Nepetoideae</taxon>
        <taxon>Mentheae</taxon>
        <taxon>Salviinae</taxon>
        <taxon>Salvia</taxon>
        <taxon>Salvia subgen. Calosphace</taxon>
    </lineage>
</organism>
<dbReference type="Proteomes" id="UP001567538">
    <property type="component" value="Unassembled WGS sequence"/>
</dbReference>
<dbReference type="GO" id="GO:0006952">
    <property type="term" value="P:defense response"/>
    <property type="evidence" value="ECO:0007669"/>
    <property type="project" value="UniProtKB-ARBA"/>
</dbReference>
<dbReference type="Gene3D" id="3.30.200.20">
    <property type="entry name" value="Phosphorylase Kinase, domain 1"/>
    <property type="match status" value="1"/>
</dbReference>
<dbReference type="PROSITE" id="PS50011">
    <property type="entry name" value="PROTEIN_KINASE_DOM"/>
    <property type="match status" value="1"/>
</dbReference>
<dbReference type="PANTHER" id="PTHR47986:SF1">
    <property type="entry name" value="OS04G0685900 PROTEIN"/>
    <property type="match status" value="1"/>
</dbReference>
<sequence length="877" mass="96415">MNKFDVMKTLRSLVLLFLFLGCANAVTNPNDFKILSDFKMGLENPDLLKWPNTGRDPCGPPVWPHIICSNGRVTGIQVQGLGLKGPLPPNLNQLNQLKNIGLQNNYFNGNLPSFSGLSNLQYAYLNLNQFESIPLDFFHGLSNVMVLALDRNPFNRSFGWSIPSDLADCTRLVNFSCSSCNLFGEIPSFFGKLSSLSSLMLSFNRLSGGIPSSFYGSLLQILWLNNQEYGGMNGSIVVIGSMVLLTKLWLHGNQFTGPIPESIGSLTSLRELNLNGNQLIGLIPPGLASLNLQILDLSNNMFMGTIPRIGAAKVSYASNSFCQSDPGLQCDPQVNALLEFLRSVEYPVRLASEWKGNDPCAGPWWGISCNPRKEVSVVNMKNMMLNGTVSPSLSLLSSLVEIHLEGNYLQGRLPQNLTMLRSLRLLDLRGNDLEVPLPKFPTNVRVVYDTPSSPNGNTASSNETSDVDSYVEVDLDGNVEHSKKSRLVIILASAAFLTLVAVFAIIFCFIKTRGGKNGDVESSAKESSGGIQTLEACTSPNFSLSSLRLVTGNFAQENVLGRGGFGVVYKGKLEDGTMLAVKRMESGVMSDKGTSEFQTEIAVLSSVRHRHLVSLLGYTGEGNERLLVYEYMPQGALSRHLFYWEMMNLEPLSWCKRLIIALDVAKGVEYLHTMAHHSFIHRDLKSSNILLDHEFRAKVSDFGLVKLALDTGGSFATRLAGTFGYLAPEYAVTGKITTKVDVFSFGVILMELVTGLVAVDEQRAEEKQYLVDWFWKIKEDKATLLACVDPAVNVDEDGHDSIMAVAELAGHCTVKDPSRRADMGYAVSVLARLVETWRPHEGTSRCSSTRSELPLPELVRSWKEEDRAAALDAPSHH</sequence>
<evidence type="ECO:0000256" key="6">
    <source>
        <dbReference type="ARBA" id="ARBA00022679"/>
    </source>
</evidence>
<evidence type="ECO:0000256" key="16">
    <source>
        <dbReference type="ARBA" id="ARBA00023170"/>
    </source>
</evidence>
<dbReference type="SUPFAM" id="SSF52058">
    <property type="entry name" value="L domain-like"/>
    <property type="match status" value="1"/>
</dbReference>
<dbReference type="InterPro" id="IPR003591">
    <property type="entry name" value="Leu-rich_rpt_typical-subtyp"/>
</dbReference>
<evidence type="ECO:0000256" key="11">
    <source>
        <dbReference type="ARBA" id="ARBA00022777"/>
    </source>
</evidence>
<name>A0ABD1GN87_SALDI</name>
<evidence type="ECO:0000256" key="3">
    <source>
        <dbReference type="ARBA" id="ARBA00022475"/>
    </source>
</evidence>
<dbReference type="SUPFAM" id="SSF56112">
    <property type="entry name" value="Protein kinase-like (PK-like)"/>
    <property type="match status" value="1"/>
</dbReference>
<evidence type="ECO:0000256" key="9">
    <source>
        <dbReference type="ARBA" id="ARBA00022737"/>
    </source>
</evidence>
<keyword evidence="9" id="KW-0677">Repeat</keyword>
<feature type="chain" id="PRO_5044804425" evidence="20">
    <location>
        <begin position="26"/>
        <end position="877"/>
    </location>
</feature>
<evidence type="ECO:0000256" key="17">
    <source>
        <dbReference type="ARBA" id="ARBA00023180"/>
    </source>
</evidence>
<keyword evidence="4" id="KW-0723">Serine/threonine-protein kinase</keyword>